<evidence type="ECO:0000313" key="2">
    <source>
        <dbReference type="EMBL" id="KAF0031331.1"/>
    </source>
</evidence>
<organism evidence="2 3">
    <name type="scientific">Scophthalmus maximus</name>
    <name type="common">Turbot</name>
    <name type="synonym">Psetta maxima</name>
    <dbReference type="NCBI Taxonomy" id="52904"/>
    <lineage>
        <taxon>Eukaryota</taxon>
        <taxon>Metazoa</taxon>
        <taxon>Chordata</taxon>
        <taxon>Craniata</taxon>
        <taxon>Vertebrata</taxon>
        <taxon>Euteleostomi</taxon>
        <taxon>Actinopterygii</taxon>
        <taxon>Neopterygii</taxon>
        <taxon>Teleostei</taxon>
        <taxon>Neoteleostei</taxon>
        <taxon>Acanthomorphata</taxon>
        <taxon>Carangaria</taxon>
        <taxon>Pleuronectiformes</taxon>
        <taxon>Pleuronectoidei</taxon>
        <taxon>Scophthalmidae</taxon>
        <taxon>Scophthalmus</taxon>
    </lineage>
</organism>
<sequence>MTSGSGIEPHPPEKSPSPVCNSSVIIAVTYDVCDQVKVDREVKLLQLRTEESACKRPESIHLAGDCLLLSARLRRNTKDKKRTGKNLLTEQQSTEERKRTTSQLKKKRVPTGLDTFFHLRRFSENEKNNFLFCKFEVRFICAAISVTIAALHSNLFWQTGRFCFSFPLRANSEYKPEWKLISGLVVWNEGLILPEHVSFP</sequence>
<reference evidence="2 3" key="1">
    <citation type="submission" date="2019-06" db="EMBL/GenBank/DDBJ databases">
        <title>Draft genomes of female and male turbot (Scophthalmus maximus).</title>
        <authorList>
            <person name="Xu H."/>
            <person name="Xu X.-W."/>
            <person name="Shao C."/>
            <person name="Chen S."/>
        </authorList>
    </citation>
    <scope>NUCLEOTIDE SEQUENCE [LARGE SCALE GENOMIC DNA]</scope>
    <source>
        <strain evidence="2">Ysfricsl-2016a</strain>
        <tissue evidence="2">Blood</tissue>
    </source>
</reference>
<evidence type="ECO:0000256" key="1">
    <source>
        <dbReference type="SAM" id="MobiDB-lite"/>
    </source>
</evidence>
<dbReference type="EMBL" id="VEVO01000014">
    <property type="protein sequence ID" value="KAF0031331.1"/>
    <property type="molecule type" value="Genomic_DNA"/>
</dbReference>
<name>A0A6A4SJP0_SCOMX</name>
<evidence type="ECO:0000313" key="3">
    <source>
        <dbReference type="Proteomes" id="UP000438429"/>
    </source>
</evidence>
<comment type="caution">
    <text evidence="2">The sequence shown here is derived from an EMBL/GenBank/DDBJ whole genome shotgun (WGS) entry which is preliminary data.</text>
</comment>
<dbReference type="Proteomes" id="UP000438429">
    <property type="component" value="Unassembled WGS sequence"/>
</dbReference>
<protein>
    <submittedName>
        <fullName evidence="2">Uncharacterized protein</fullName>
    </submittedName>
</protein>
<gene>
    <name evidence="2" type="ORF">F2P81_015886</name>
</gene>
<proteinExistence type="predicted"/>
<dbReference type="AlphaFoldDB" id="A0A6A4SJP0"/>
<feature type="region of interest" description="Disordered" evidence="1">
    <location>
        <begin position="1"/>
        <end position="20"/>
    </location>
</feature>
<accession>A0A6A4SJP0</accession>
<feature type="region of interest" description="Disordered" evidence="1">
    <location>
        <begin position="79"/>
        <end position="104"/>
    </location>
</feature>